<comment type="subunit">
    <text evidence="4 8">Monomer.</text>
</comment>
<dbReference type="SUPFAM" id="SSF54782">
    <property type="entry name" value="Porphobilinogen deaminase (hydroxymethylbilane synthase), C-terminal domain"/>
    <property type="match status" value="1"/>
</dbReference>
<dbReference type="KEGG" id="ahs:AHALO_2332"/>
<dbReference type="PANTHER" id="PTHR11557:SF0">
    <property type="entry name" value="PORPHOBILINOGEN DEAMINASE"/>
    <property type="match status" value="1"/>
</dbReference>
<dbReference type="GO" id="GO:0004418">
    <property type="term" value="F:hydroxymethylbilane synthase activity"/>
    <property type="evidence" value="ECO:0007669"/>
    <property type="project" value="UniProtKB-UniRule"/>
</dbReference>
<evidence type="ECO:0000256" key="8">
    <source>
        <dbReference type="HAMAP-Rule" id="MF_00260"/>
    </source>
</evidence>
<dbReference type="OrthoDB" id="9810298at2"/>
<feature type="modified residue" description="S-(dipyrrolylmethanemethyl)cysteine" evidence="8">
    <location>
        <position position="241"/>
    </location>
</feature>
<dbReference type="PRINTS" id="PR00151">
    <property type="entry name" value="PORPHBDMNASE"/>
</dbReference>
<dbReference type="InterPro" id="IPR022417">
    <property type="entry name" value="Porphobilin_deaminase_N"/>
</dbReference>
<evidence type="ECO:0000256" key="3">
    <source>
        <dbReference type="ARBA" id="ARBA00005638"/>
    </source>
</evidence>
<proteinExistence type="inferred from homology"/>
<dbReference type="InterPro" id="IPR022419">
    <property type="entry name" value="Porphobilin_deaminase_cofac_BS"/>
</dbReference>
<comment type="pathway">
    <text evidence="2">Porphyrin-containing compound metabolism; protoporphyrin-IX biosynthesis; coproporphyrinogen-III from 5-aminolevulinate: step 2/4.</text>
</comment>
<dbReference type="UniPathway" id="UPA00251">
    <property type="reaction ID" value="UER00319"/>
</dbReference>
<dbReference type="Gene3D" id="3.40.190.10">
    <property type="entry name" value="Periplasmic binding protein-like II"/>
    <property type="match status" value="2"/>
</dbReference>
<dbReference type="FunFam" id="3.40.190.10:FF:000005">
    <property type="entry name" value="Porphobilinogen deaminase"/>
    <property type="match status" value="1"/>
</dbReference>
<dbReference type="GO" id="GO:0005737">
    <property type="term" value="C:cytoplasm"/>
    <property type="evidence" value="ECO:0007669"/>
    <property type="project" value="UniProtKB-UniRule"/>
</dbReference>
<dbReference type="NCBIfam" id="TIGR00212">
    <property type="entry name" value="hemC"/>
    <property type="match status" value="1"/>
</dbReference>
<evidence type="ECO:0000256" key="1">
    <source>
        <dbReference type="ARBA" id="ARBA00002869"/>
    </source>
</evidence>
<dbReference type="PIRSF" id="PIRSF001438">
    <property type="entry name" value="4pyrrol_synth_OHMeBilane_synth"/>
    <property type="match status" value="1"/>
</dbReference>
<gene>
    <name evidence="8" type="primary">hemC</name>
    <name evidence="11" type="ORF">CP960_06570</name>
</gene>
<evidence type="ECO:0000256" key="5">
    <source>
        <dbReference type="ARBA" id="ARBA00022679"/>
    </source>
</evidence>
<evidence type="ECO:0000256" key="7">
    <source>
        <dbReference type="ARBA" id="ARBA00048169"/>
    </source>
</evidence>
<comment type="catalytic activity">
    <reaction evidence="7 8">
        <text>4 porphobilinogen + H2O = hydroxymethylbilane + 4 NH4(+)</text>
        <dbReference type="Rhea" id="RHEA:13185"/>
        <dbReference type="ChEBI" id="CHEBI:15377"/>
        <dbReference type="ChEBI" id="CHEBI:28938"/>
        <dbReference type="ChEBI" id="CHEBI:57845"/>
        <dbReference type="ChEBI" id="CHEBI:58126"/>
        <dbReference type="EC" id="2.5.1.61"/>
    </reaction>
</comment>
<evidence type="ECO:0000259" key="10">
    <source>
        <dbReference type="Pfam" id="PF03900"/>
    </source>
</evidence>
<sequence length="313" mass="34955">MKKLVIATRKSKLALWQSEYIKEQLNKHYPDMEIELETFSTKADKILDVPLAKIGGKGLFTKELEIALLNKQADIAVHSLKDVPVEFEEGFKLAAVTKRFDPRDAFLSQNYDSIENLPQNAVVGTTSLRRRMEIKMLRPDVVLKDLRGNINTRIAKLKAGEYDAIILAATGVQKLQIEDEVNYFVPVSTEDMTPSMGQATLGIETLDNKELIELLSVLHDDDAHIESTIERDFVRVLEGGCQVPIGIKATLSEDKKSVKVDAIVGMPDASEYIQDSMTVDVSKFETVGKEMAQKFIQKGAKELLAKAEKVAFQ</sequence>
<accession>A0A2N1J2V2</accession>
<dbReference type="Proteomes" id="UP000233248">
    <property type="component" value="Unassembled WGS sequence"/>
</dbReference>
<keyword evidence="5 8" id="KW-0808">Transferase</keyword>
<reference evidence="11 12" key="1">
    <citation type="submission" date="2017-09" db="EMBL/GenBank/DDBJ databases">
        <title>Genomics of the genus Arcobacter.</title>
        <authorList>
            <person name="Perez-Cataluna A."/>
            <person name="Figueras M.J."/>
            <person name="Salas-Masso N."/>
        </authorList>
    </citation>
    <scope>NUCLEOTIDE SEQUENCE [LARGE SCALE GENOMIC DNA]</scope>
    <source>
        <strain evidence="11 12">DSM 18005</strain>
    </source>
</reference>
<keyword evidence="12" id="KW-1185">Reference proteome</keyword>
<dbReference type="Gene3D" id="3.30.160.40">
    <property type="entry name" value="Porphobilinogen deaminase, C-terminal domain"/>
    <property type="match status" value="1"/>
</dbReference>
<dbReference type="PROSITE" id="PS00533">
    <property type="entry name" value="PORPHOBILINOGEN_DEAM"/>
    <property type="match status" value="1"/>
</dbReference>
<dbReference type="Pfam" id="PF01379">
    <property type="entry name" value="Porphobil_deam"/>
    <property type="match status" value="1"/>
</dbReference>
<dbReference type="FunFam" id="3.40.190.10:FF:000004">
    <property type="entry name" value="Porphobilinogen deaminase"/>
    <property type="match status" value="1"/>
</dbReference>
<keyword evidence="6 8" id="KW-0627">Porphyrin biosynthesis</keyword>
<dbReference type="AlphaFoldDB" id="A0A2N1J2V2"/>
<comment type="similarity">
    <text evidence="3 8">Belongs to the HMBS family.</text>
</comment>
<comment type="cofactor">
    <cofactor evidence="8">
        <name>dipyrromethane</name>
        <dbReference type="ChEBI" id="CHEBI:60342"/>
    </cofactor>
    <text evidence="8">Binds 1 dipyrromethane group covalently.</text>
</comment>
<dbReference type="CDD" id="cd13646">
    <property type="entry name" value="PBP2_EcHMBS_like"/>
    <property type="match status" value="1"/>
</dbReference>
<protein>
    <recommendedName>
        <fullName evidence="8">Porphobilinogen deaminase</fullName>
        <shortName evidence="8">PBG</shortName>
        <ecNumber evidence="8">2.5.1.61</ecNumber>
    </recommendedName>
    <alternativeName>
        <fullName evidence="8">Hydroxymethylbilane synthase</fullName>
        <shortName evidence="8">HMBS</shortName>
    </alternativeName>
    <alternativeName>
        <fullName evidence="8">Pre-uroporphyrinogen synthase</fullName>
    </alternativeName>
</protein>
<dbReference type="GO" id="GO:0006782">
    <property type="term" value="P:protoporphyrinogen IX biosynthetic process"/>
    <property type="evidence" value="ECO:0007669"/>
    <property type="project" value="UniProtKB-UniRule"/>
</dbReference>
<comment type="function">
    <text evidence="1 8">Tetrapolymerization of the monopyrrole PBG into the hydroxymethylbilane pre-uroporphyrinogen in several discrete steps.</text>
</comment>
<dbReference type="PANTHER" id="PTHR11557">
    <property type="entry name" value="PORPHOBILINOGEN DEAMINASE"/>
    <property type="match status" value="1"/>
</dbReference>
<evidence type="ECO:0000256" key="6">
    <source>
        <dbReference type="ARBA" id="ARBA00023244"/>
    </source>
</evidence>
<dbReference type="InterPro" id="IPR036803">
    <property type="entry name" value="Porphobilinogen_deaminase_C_sf"/>
</dbReference>
<feature type="domain" description="Porphobilinogen deaminase N-terminal" evidence="9">
    <location>
        <begin position="4"/>
        <end position="211"/>
    </location>
</feature>
<evidence type="ECO:0000313" key="12">
    <source>
        <dbReference type="Proteomes" id="UP000233248"/>
    </source>
</evidence>
<evidence type="ECO:0000256" key="4">
    <source>
        <dbReference type="ARBA" id="ARBA00011245"/>
    </source>
</evidence>
<dbReference type="InterPro" id="IPR022418">
    <property type="entry name" value="Porphobilinogen_deaminase_C"/>
</dbReference>
<evidence type="ECO:0000313" key="11">
    <source>
        <dbReference type="EMBL" id="PKI80896.1"/>
    </source>
</evidence>
<dbReference type="EC" id="2.5.1.61" evidence="8"/>
<dbReference type="RefSeq" id="WP_101184620.1">
    <property type="nucleotide sequence ID" value="NZ_CP031218.1"/>
</dbReference>
<evidence type="ECO:0000259" key="9">
    <source>
        <dbReference type="Pfam" id="PF01379"/>
    </source>
</evidence>
<evidence type="ECO:0000256" key="2">
    <source>
        <dbReference type="ARBA" id="ARBA00004735"/>
    </source>
</evidence>
<dbReference type="EMBL" id="NXIF01000026">
    <property type="protein sequence ID" value="PKI80896.1"/>
    <property type="molecule type" value="Genomic_DNA"/>
</dbReference>
<dbReference type="Pfam" id="PF03900">
    <property type="entry name" value="Porphobil_deamC"/>
    <property type="match status" value="1"/>
</dbReference>
<feature type="domain" description="Porphobilinogen deaminase C-terminal" evidence="10">
    <location>
        <begin position="226"/>
        <end position="296"/>
    </location>
</feature>
<name>A0A2N1J2V2_9BACT</name>
<comment type="miscellaneous">
    <text evidence="8">The porphobilinogen subunits are added to the dipyrromethane group.</text>
</comment>
<organism evidence="11 12">
    <name type="scientific">Malaciobacter halophilus</name>
    <dbReference type="NCBI Taxonomy" id="197482"/>
    <lineage>
        <taxon>Bacteria</taxon>
        <taxon>Pseudomonadati</taxon>
        <taxon>Campylobacterota</taxon>
        <taxon>Epsilonproteobacteria</taxon>
        <taxon>Campylobacterales</taxon>
        <taxon>Arcobacteraceae</taxon>
        <taxon>Malaciobacter</taxon>
    </lineage>
</organism>
<comment type="caution">
    <text evidence="11">The sequence shown here is derived from an EMBL/GenBank/DDBJ whole genome shotgun (WGS) entry which is preliminary data.</text>
</comment>
<dbReference type="HAMAP" id="MF_00260">
    <property type="entry name" value="Porphobil_deam"/>
    <property type="match status" value="1"/>
</dbReference>
<dbReference type="InterPro" id="IPR000860">
    <property type="entry name" value="HemC"/>
</dbReference>
<dbReference type="SUPFAM" id="SSF53850">
    <property type="entry name" value="Periplasmic binding protein-like II"/>
    <property type="match status" value="1"/>
</dbReference>